<name>A0A8S1V022_9CILI</name>
<keyword evidence="2" id="KW-1185">Reference proteome</keyword>
<gene>
    <name evidence="1" type="ORF">PPENT_87.1.T0520004</name>
</gene>
<comment type="caution">
    <text evidence="1">The sequence shown here is derived from an EMBL/GenBank/DDBJ whole genome shotgun (WGS) entry which is preliminary data.</text>
</comment>
<protein>
    <submittedName>
        <fullName evidence="1">Uncharacterized protein</fullName>
    </submittedName>
</protein>
<proteinExistence type="predicted"/>
<sequence>MNLKTLVFPFNHAMQINNQNPCRGENKNNVAYILVNVWISKIAAQSLKIIVKYHHINVSDGSKLIMMLECSDQKAKNKFANKNQNGVEKK</sequence>
<evidence type="ECO:0000313" key="1">
    <source>
        <dbReference type="EMBL" id="CAD8169853.1"/>
    </source>
</evidence>
<dbReference type="Proteomes" id="UP000689195">
    <property type="component" value="Unassembled WGS sequence"/>
</dbReference>
<dbReference type="EMBL" id="CAJJDO010000052">
    <property type="protein sequence ID" value="CAD8169853.1"/>
    <property type="molecule type" value="Genomic_DNA"/>
</dbReference>
<organism evidence="1 2">
    <name type="scientific">Paramecium pentaurelia</name>
    <dbReference type="NCBI Taxonomy" id="43138"/>
    <lineage>
        <taxon>Eukaryota</taxon>
        <taxon>Sar</taxon>
        <taxon>Alveolata</taxon>
        <taxon>Ciliophora</taxon>
        <taxon>Intramacronucleata</taxon>
        <taxon>Oligohymenophorea</taxon>
        <taxon>Peniculida</taxon>
        <taxon>Parameciidae</taxon>
        <taxon>Paramecium</taxon>
    </lineage>
</organism>
<reference evidence="1" key="1">
    <citation type="submission" date="2021-01" db="EMBL/GenBank/DDBJ databases">
        <authorList>
            <consortium name="Genoscope - CEA"/>
            <person name="William W."/>
        </authorList>
    </citation>
    <scope>NUCLEOTIDE SEQUENCE</scope>
</reference>
<evidence type="ECO:0000313" key="2">
    <source>
        <dbReference type="Proteomes" id="UP000689195"/>
    </source>
</evidence>
<dbReference type="AlphaFoldDB" id="A0A8S1V022"/>
<accession>A0A8S1V022</accession>